<dbReference type="GO" id="GO:0007264">
    <property type="term" value="P:small GTPase-mediated signal transduction"/>
    <property type="evidence" value="ECO:0007669"/>
    <property type="project" value="InterPro"/>
</dbReference>
<feature type="region of interest" description="Disordered" evidence="2">
    <location>
        <begin position="319"/>
        <end position="357"/>
    </location>
</feature>
<dbReference type="EMBL" id="CAJPVJ010007034">
    <property type="protein sequence ID" value="CAG2170928.1"/>
    <property type="molecule type" value="Genomic_DNA"/>
</dbReference>
<dbReference type="OrthoDB" id="6021951at2759"/>
<dbReference type="GO" id="GO:0005085">
    <property type="term" value="F:guanyl-nucleotide exchange factor activity"/>
    <property type="evidence" value="ECO:0007669"/>
    <property type="project" value="UniProtKB-KW"/>
</dbReference>
<dbReference type="SUPFAM" id="SSF48366">
    <property type="entry name" value="Ras GEF"/>
    <property type="match status" value="1"/>
</dbReference>
<organism evidence="4">
    <name type="scientific">Oppiella nova</name>
    <dbReference type="NCBI Taxonomy" id="334625"/>
    <lineage>
        <taxon>Eukaryota</taxon>
        <taxon>Metazoa</taxon>
        <taxon>Ecdysozoa</taxon>
        <taxon>Arthropoda</taxon>
        <taxon>Chelicerata</taxon>
        <taxon>Arachnida</taxon>
        <taxon>Acari</taxon>
        <taxon>Acariformes</taxon>
        <taxon>Sarcoptiformes</taxon>
        <taxon>Oribatida</taxon>
        <taxon>Brachypylina</taxon>
        <taxon>Oppioidea</taxon>
        <taxon>Oppiidae</taxon>
        <taxon>Oppiella</taxon>
    </lineage>
</organism>
<dbReference type="Proteomes" id="UP000728032">
    <property type="component" value="Unassembled WGS sequence"/>
</dbReference>
<dbReference type="Pfam" id="PF00617">
    <property type="entry name" value="RasGEF"/>
    <property type="match status" value="1"/>
</dbReference>
<protein>
    <recommendedName>
        <fullName evidence="3">Ras-GEF domain-containing protein</fullName>
    </recommendedName>
</protein>
<dbReference type="InterPro" id="IPR001895">
    <property type="entry name" value="RASGEF_cat_dom"/>
</dbReference>
<feature type="domain" description="Ras-GEF" evidence="3">
    <location>
        <begin position="414"/>
        <end position="642"/>
    </location>
</feature>
<dbReference type="InterPro" id="IPR036964">
    <property type="entry name" value="RASGEF_cat_dom_sf"/>
</dbReference>
<dbReference type="AlphaFoldDB" id="A0A7R9M635"/>
<name>A0A7R9M635_9ACAR</name>
<dbReference type="InterPro" id="IPR023578">
    <property type="entry name" value="Ras_GEF_dom_sf"/>
</dbReference>
<dbReference type="EMBL" id="OC921859">
    <property type="protein sequence ID" value="CAD7653741.1"/>
    <property type="molecule type" value="Genomic_DNA"/>
</dbReference>
<evidence type="ECO:0000259" key="3">
    <source>
        <dbReference type="PROSITE" id="PS50009"/>
    </source>
</evidence>
<gene>
    <name evidence="4" type="ORF">ONB1V03_LOCUS10394</name>
</gene>
<keyword evidence="1" id="KW-0344">Guanine-nucleotide releasing factor</keyword>
<reference evidence="4" key="1">
    <citation type="submission" date="2020-11" db="EMBL/GenBank/DDBJ databases">
        <authorList>
            <person name="Tran Van P."/>
        </authorList>
    </citation>
    <scope>NUCLEOTIDE SEQUENCE</scope>
</reference>
<dbReference type="Gene3D" id="1.10.840.10">
    <property type="entry name" value="Ras guanine-nucleotide exchange factors catalytic domain"/>
    <property type="match status" value="1"/>
</dbReference>
<evidence type="ECO:0000256" key="2">
    <source>
        <dbReference type="SAM" id="MobiDB-lite"/>
    </source>
</evidence>
<evidence type="ECO:0000313" key="4">
    <source>
        <dbReference type="EMBL" id="CAD7653741.1"/>
    </source>
</evidence>
<feature type="compositionally biased region" description="Low complexity" evidence="2">
    <location>
        <begin position="332"/>
        <end position="343"/>
    </location>
</feature>
<dbReference type="SMART" id="SM00147">
    <property type="entry name" value="RasGEF"/>
    <property type="match status" value="1"/>
</dbReference>
<evidence type="ECO:0000313" key="5">
    <source>
        <dbReference type="Proteomes" id="UP000728032"/>
    </source>
</evidence>
<keyword evidence="5" id="KW-1185">Reference proteome</keyword>
<evidence type="ECO:0000256" key="1">
    <source>
        <dbReference type="PROSITE-ProRule" id="PRU00168"/>
    </source>
</evidence>
<accession>A0A7R9M635</accession>
<dbReference type="PROSITE" id="PS50009">
    <property type="entry name" value="RASGEF_CAT"/>
    <property type="match status" value="1"/>
</dbReference>
<feature type="non-terminal residue" evidence="4">
    <location>
        <position position="675"/>
    </location>
</feature>
<sequence length="675" mass="75521">MPVKSRQELQTLNVQNLNLKTNIYGNIMIPPLNGGNKSISLETGVHLAEINGTDGQYASIQSVDGTPNDNKNLVNRLNSNGQSLLRKGDKSGINRYDSGYGSYNEFRTNSGTTFSETVSPLSSPLLETDQLNDIESINANNQYVITEWQSYTGEGLVAQQYSEPSTPTSPVGPAFTGKKSIQIPAAIPESPTVVPPGAQQKNKRNEYIRLVERFGTDLKDTCLFPLALPMDGSDVFKGKSDWTSISMLADCVLIKWLENSERHRQRTVNKVLPDAVKYMCPKPELQSRLLQCPDAKLPLRRTNSELDFHKLGFQERKGLVHHKGNTTGATKRQQSSDSSRRGSAATPGVRDDIDLNVGSEKGRFRANTSLSIRRKSVHFTAPPKSGKKDRFDLRVGGNLKTDAKALVQSIRLENPISLALQITKIEKELMTGLPSDEVMSLVLRKGKNTDAKSRLSKLIDFGHELSQLIADIIVREVTVEAQGKKIAALIEVGCVLRKLRNWQSLTSLIRGLQLPQIYGLSNAWFVTRAKYPIHFNDYLKLSQVVRNDSIAILRSHQPSIPSLSSFVALLRVRCLATWDLLDSQPRWTESPNLALWLERQMLSTIAIQESIVNSADRMAEAIRKKQKKQKQIYAIVEKFRETAVESHLDKCLKELSPEKRSFMPLNDPIYFIEDD</sequence>
<proteinExistence type="predicted"/>